<organism evidence="7 8">
    <name type="scientific">Sphingomonas longa</name>
    <dbReference type="NCBI Taxonomy" id="2778730"/>
    <lineage>
        <taxon>Bacteria</taxon>
        <taxon>Pseudomonadati</taxon>
        <taxon>Pseudomonadota</taxon>
        <taxon>Alphaproteobacteria</taxon>
        <taxon>Sphingomonadales</taxon>
        <taxon>Sphingomonadaceae</taxon>
        <taxon>Sphingomonas</taxon>
    </lineage>
</organism>
<feature type="transmembrane region" description="Helical" evidence="5">
    <location>
        <begin position="23"/>
        <end position="46"/>
    </location>
</feature>
<evidence type="ECO:0000256" key="5">
    <source>
        <dbReference type="SAM" id="Phobius"/>
    </source>
</evidence>
<feature type="transmembrane region" description="Helical" evidence="5">
    <location>
        <begin position="132"/>
        <end position="152"/>
    </location>
</feature>
<dbReference type="InterPro" id="IPR011047">
    <property type="entry name" value="Quinoprotein_ADH-like_sf"/>
</dbReference>
<dbReference type="NCBIfam" id="TIGR03074">
    <property type="entry name" value="PQQ_membr_DH"/>
    <property type="match status" value="1"/>
</dbReference>
<accession>A0ABS2D518</accession>
<evidence type="ECO:0000256" key="4">
    <source>
        <dbReference type="SAM" id="MobiDB-lite"/>
    </source>
</evidence>
<dbReference type="InterPro" id="IPR018391">
    <property type="entry name" value="PQQ_b-propeller_rpt"/>
</dbReference>
<dbReference type="Proteomes" id="UP000763641">
    <property type="component" value="Unassembled WGS sequence"/>
</dbReference>
<evidence type="ECO:0000256" key="2">
    <source>
        <dbReference type="ARBA" id="ARBA00008156"/>
    </source>
</evidence>
<feature type="region of interest" description="Disordered" evidence="4">
    <location>
        <begin position="635"/>
        <end position="661"/>
    </location>
</feature>
<dbReference type="SMART" id="SM00564">
    <property type="entry name" value="PQQ"/>
    <property type="match status" value="5"/>
</dbReference>
<feature type="transmembrane region" description="Helical" evidence="5">
    <location>
        <begin position="102"/>
        <end position="120"/>
    </location>
</feature>
<comment type="cofactor">
    <cofactor evidence="1">
        <name>pyrroloquinoline quinone</name>
        <dbReference type="ChEBI" id="CHEBI:58442"/>
    </cofactor>
</comment>
<evidence type="ECO:0000256" key="3">
    <source>
        <dbReference type="ARBA" id="ARBA00023002"/>
    </source>
</evidence>
<dbReference type="Gene3D" id="2.140.10.10">
    <property type="entry name" value="Quinoprotein alcohol dehydrogenase-like superfamily"/>
    <property type="match status" value="2"/>
</dbReference>
<dbReference type="RefSeq" id="WP_204196790.1">
    <property type="nucleotide sequence ID" value="NZ_JAFEMC010000002.1"/>
</dbReference>
<feature type="transmembrane region" description="Helical" evidence="5">
    <location>
        <begin position="52"/>
        <end position="69"/>
    </location>
</feature>
<sequence>MATRQPAPNDAVDPVHGSRRSKLLSVTAVVVGLFGLATLIGGGLLIAVGGSWYYVIAGLAMLATAWLLWRRNPAALHLFAALVIGTVIWAVAEIGFDWWPLVPRGDIIFLIGAFLLTPWVTRRLDRRWRSAAGPLAGALVVAAIVGIVSLLASSSKEWEGQLPGPRAAMPATENGMPAGDWFAYGGDWRGTKFSRLTQITPANVKDLKVAWSFRTGDVKRAGDPQETTYELTPIKIGDTLYACTPHNIVIALDAETGKQRWRFDPKMTTPLHLQHLTCRGVSYHDARWAGATQAPGGDCPQRIVTATNDARLFALDARTGRPCRSFGVNGAVDLRPNVQNYNGGWFQFTSAPVVTKGLIVVGGAIFDNAAVHMPSGVIRAFDVATGRLVWNFDPGNPNDTAPLGPGRHYVISTPNSWTTSAADEGLGMIYVPMGNGAIDQWGGKRSPETERFSASLVALDIPTGRVRWVYQTVHHDLWDMDIPAQPALVDLTIPGRGIVPAVVQSTKTGNIFVLDRRTGQPVHPVTERPVPGGPAPGDRLSPTQPFSAVTMMPQQRIRESDMWGATMFDQLACRITFRKLRYEGPFTPPSLRGSIVFPGNFGVMDWGGMSIDPVRQVAFAHPNYMAFVDQLIPQGDAGKSNDSGGAAGGSDRGGSDEHGFNPNKGAPFAVSLNPFLSKLGLPCQAPPWGYVAGLDLVSGKVVWRHRNGTIRDESPVPVPIKMGVPTLGGPMMTASGVAFLSSALDYYVRAYDTGTGKVLWRARLPAGAQATPMTYSSPASGRQFIIVVAGGHGSLGTRMGDSIIAYALPRT</sequence>
<reference evidence="7 8" key="1">
    <citation type="submission" date="2020-12" db="EMBL/GenBank/DDBJ databases">
        <title>Sphingomonas sp.</title>
        <authorList>
            <person name="Kim M.K."/>
        </authorList>
    </citation>
    <scope>NUCLEOTIDE SEQUENCE [LARGE SCALE GENOMIC DNA]</scope>
    <source>
        <strain evidence="7 8">BT552</strain>
    </source>
</reference>
<dbReference type="InterPro" id="IPR017511">
    <property type="entry name" value="PQQ_mDH"/>
</dbReference>
<name>A0ABS2D518_9SPHN</name>
<dbReference type="SUPFAM" id="SSF50998">
    <property type="entry name" value="Quinoprotein alcohol dehydrogenase-like"/>
    <property type="match status" value="1"/>
</dbReference>
<dbReference type="PANTHER" id="PTHR32303:SF4">
    <property type="entry name" value="QUINOPROTEIN GLUCOSE DEHYDROGENASE"/>
    <property type="match status" value="1"/>
</dbReference>
<proteinExistence type="inferred from homology"/>
<protein>
    <submittedName>
        <fullName evidence="7">Glucose/quinate/shikimate family membrane-bound PQQ-dependent dehydrogenase</fullName>
    </submittedName>
</protein>
<feature type="transmembrane region" description="Helical" evidence="5">
    <location>
        <begin position="76"/>
        <end position="96"/>
    </location>
</feature>
<evidence type="ECO:0000313" key="7">
    <source>
        <dbReference type="EMBL" id="MBM6576004.1"/>
    </source>
</evidence>
<evidence type="ECO:0000256" key="1">
    <source>
        <dbReference type="ARBA" id="ARBA00001931"/>
    </source>
</evidence>
<evidence type="ECO:0000259" key="6">
    <source>
        <dbReference type="Pfam" id="PF01011"/>
    </source>
</evidence>
<dbReference type="CDD" id="cd10280">
    <property type="entry name" value="PQQ_mGDH"/>
    <property type="match status" value="1"/>
</dbReference>
<evidence type="ECO:0000313" key="8">
    <source>
        <dbReference type="Proteomes" id="UP000763641"/>
    </source>
</evidence>
<dbReference type="EMBL" id="JAFEMC010000002">
    <property type="protein sequence ID" value="MBM6576004.1"/>
    <property type="molecule type" value="Genomic_DNA"/>
</dbReference>
<keyword evidence="3" id="KW-0560">Oxidoreductase</keyword>
<keyword evidence="5" id="KW-0812">Transmembrane</keyword>
<dbReference type="InterPro" id="IPR002372">
    <property type="entry name" value="PQQ_rpt_dom"/>
</dbReference>
<dbReference type="PANTHER" id="PTHR32303">
    <property type="entry name" value="QUINOPROTEIN ALCOHOL DEHYDROGENASE (CYTOCHROME C)"/>
    <property type="match status" value="1"/>
</dbReference>
<dbReference type="Pfam" id="PF01011">
    <property type="entry name" value="PQQ"/>
    <property type="match status" value="1"/>
</dbReference>
<comment type="similarity">
    <text evidence="2">Belongs to the bacterial PQQ dehydrogenase family.</text>
</comment>
<comment type="caution">
    <text evidence="7">The sequence shown here is derived from an EMBL/GenBank/DDBJ whole genome shotgun (WGS) entry which is preliminary data.</text>
</comment>
<keyword evidence="8" id="KW-1185">Reference proteome</keyword>
<feature type="domain" description="Pyrrolo-quinoline quinone repeat" evidence="6">
    <location>
        <begin position="181"/>
        <end position="785"/>
    </location>
</feature>
<gene>
    <name evidence="7" type="ORF">ILT43_06435</name>
</gene>
<keyword evidence="5" id="KW-1133">Transmembrane helix</keyword>
<keyword evidence="5" id="KW-0472">Membrane</keyword>
<feature type="compositionally biased region" description="Low complexity" evidence="4">
    <location>
        <begin position="635"/>
        <end position="644"/>
    </location>
</feature>